<dbReference type="KEGG" id="pcon:B0A89_09440"/>
<keyword evidence="2" id="KW-0732">Signal</keyword>
<feature type="signal peptide" evidence="2">
    <location>
        <begin position="1"/>
        <end position="19"/>
    </location>
</feature>
<feature type="region of interest" description="Disordered" evidence="1">
    <location>
        <begin position="253"/>
        <end position="286"/>
    </location>
</feature>
<sequence>MRLVAIIVMMLAAALPARAAVDPADQPAAVCEWAAVTAAKEAGIPVDILAALTLTETGRRRNGLVRPWAWSINAEGAGSWFDGPAEALAFAQDRIDQGRPNFDVGCFQLNYRWHGQNFPSIVEMFDPLENARYAARFVRDLYAETGDWRRAAGAFHSRTQANASKYLLRFDELRAAFLIQGFEGMAGAPETYNRFALAEPVAPEKVARARERLTLLGAVPGTARIGSPGSLAVVASGRGRLIGGARGALFARPAAQKEAMSDPALPPPPAGMVETPGGAAPPPEAL</sequence>
<proteinExistence type="predicted"/>
<evidence type="ECO:0008006" key="5">
    <source>
        <dbReference type="Google" id="ProtNLM"/>
    </source>
</evidence>
<gene>
    <name evidence="3" type="ORF">B0A89_09440</name>
</gene>
<name>A0A1W6CYD9_9RHOB</name>
<evidence type="ECO:0000313" key="4">
    <source>
        <dbReference type="Proteomes" id="UP000193017"/>
    </source>
</evidence>
<dbReference type="InterPro" id="IPR023346">
    <property type="entry name" value="Lysozyme-like_dom_sf"/>
</dbReference>
<evidence type="ECO:0000256" key="2">
    <source>
        <dbReference type="SAM" id="SignalP"/>
    </source>
</evidence>
<accession>A0A1W6CYD9</accession>
<reference evidence="3 4" key="1">
    <citation type="submission" date="2017-03" db="EMBL/GenBank/DDBJ databases">
        <title>Genome sequence of Paracoccus contaminans isolated from a water microcosm.</title>
        <authorList>
            <person name="Aurass P."/>
            <person name="Karste S."/>
            <person name="Trost E."/>
            <person name="Glaeser S.P."/>
            <person name="Kaempfer P."/>
            <person name="Flieger A."/>
        </authorList>
    </citation>
    <scope>NUCLEOTIDE SEQUENCE [LARGE SCALE GENOMIC DNA]</scope>
    <source>
        <strain evidence="4">RKI 16-01929T\LMG 29738T\CCM 8701T\CIP 111112T</strain>
    </source>
</reference>
<dbReference type="AlphaFoldDB" id="A0A1W6CYD9"/>
<dbReference type="EMBL" id="CP020612">
    <property type="protein sequence ID" value="ARJ69809.1"/>
    <property type="molecule type" value="Genomic_DNA"/>
</dbReference>
<organism evidence="3 4">
    <name type="scientific">Paracoccus contaminans</name>
    <dbReference type="NCBI Taxonomy" id="1945662"/>
    <lineage>
        <taxon>Bacteria</taxon>
        <taxon>Pseudomonadati</taxon>
        <taxon>Pseudomonadota</taxon>
        <taxon>Alphaproteobacteria</taxon>
        <taxon>Rhodobacterales</taxon>
        <taxon>Paracoccaceae</taxon>
        <taxon>Paracoccus</taxon>
    </lineage>
</organism>
<evidence type="ECO:0000313" key="3">
    <source>
        <dbReference type="EMBL" id="ARJ69809.1"/>
    </source>
</evidence>
<dbReference type="OrthoDB" id="5945995at2"/>
<evidence type="ECO:0000256" key="1">
    <source>
        <dbReference type="SAM" id="MobiDB-lite"/>
    </source>
</evidence>
<dbReference type="SUPFAM" id="SSF53955">
    <property type="entry name" value="Lysozyme-like"/>
    <property type="match status" value="1"/>
</dbReference>
<keyword evidence="4" id="KW-1185">Reference proteome</keyword>
<protein>
    <recommendedName>
        <fullName evidence="5">Transglycosylase SLT domain-containing protein</fullName>
    </recommendedName>
</protein>
<dbReference type="STRING" id="1945662.B0A89_09440"/>
<feature type="chain" id="PRO_5012213213" description="Transglycosylase SLT domain-containing protein" evidence="2">
    <location>
        <begin position="20"/>
        <end position="286"/>
    </location>
</feature>
<dbReference type="RefSeq" id="WP_085377928.1">
    <property type="nucleotide sequence ID" value="NZ_CP020612.1"/>
</dbReference>
<dbReference type="Proteomes" id="UP000193017">
    <property type="component" value="Chromosome"/>
</dbReference>